<dbReference type="PANTHER" id="PTHR41807">
    <property type="entry name" value="GLUTATHIONE TRANSFERASE 3"/>
    <property type="match status" value="1"/>
</dbReference>
<accession>A0A4U0X2A0</accession>
<dbReference type="InterPro" id="IPR038872">
    <property type="entry name" value="Put_GTT3"/>
</dbReference>
<dbReference type="OrthoDB" id="4034134at2759"/>
<keyword evidence="2" id="KW-0472">Membrane</keyword>
<evidence type="ECO:0000313" key="4">
    <source>
        <dbReference type="Proteomes" id="UP000309340"/>
    </source>
</evidence>
<keyword evidence="2" id="KW-0812">Transmembrane</keyword>
<evidence type="ECO:0000256" key="2">
    <source>
        <dbReference type="SAM" id="Phobius"/>
    </source>
</evidence>
<dbReference type="PANTHER" id="PTHR41807:SF1">
    <property type="entry name" value="GLUTATHIONE TRANSFERASE 3"/>
    <property type="match status" value="1"/>
</dbReference>
<feature type="region of interest" description="Disordered" evidence="1">
    <location>
        <begin position="51"/>
        <end position="146"/>
    </location>
</feature>
<keyword evidence="4" id="KW-1185">Reference proteome</keyword>
<dbReference type="Proteomes" id="UP000309340">
    <property type="component" value="Unassembled WGS sequence"/>
</dbReference>
<proteinExistence type="predicted"/>
<feature type="transmembrane region" description="Helical" evidence="2">
    <location>
        <begin position="241"/>
        <end position="263"/>
    </location>
</feature>
<keyword evidence="2" id="KW-1133">Transmembrane helix</keyword>
<organism evidence="3 4">
    <name type="scientific">Friedmanniomyces simplex</name>
    <dbReference type="NCBI Taxonomy" id="329884"/>
    <lineage>
        <taxon>Eukaryota</taxon>
        <taxon>Fungi</taxon>
        <taxon>Dikarya</taxon>
        <taxon>Ascomycota</taxon>
        <taxon>Pezizomycotina</taxon>
        <taxon>Dothideomycetes</taxon>
        <taxon>Dothideomycetidae</taxon>
        <taxon>Mycosphaerellales</taxon>
        <taxon>Teratosphaeriaceae</taxon>
        <taxon>Friedmanniomyces</taxon>
    </lineage>
</organism>
<evidence type="ECO:0000313" key="3">
    <source>
        <dbReference type="EMBL" id="TKA69238.1"/>
    </source>
</evidence>
<dbReference type="STRING" id="329884.A0A4U0X2A0"/>
<name>A0A4U0X2A0_9PEZI</name>
<comment type="caution">
    <text evidence="3">The sequence shown here is derived from an EMBL/GenBank/DDBJ whole genome shotgun (WGS) entry which is preliminary data.</text>
</comment>
<sequence length="349" mass="38652">MSSWLQRQRKQALIDLSHEAGLRQDEDARKDEIVEALETHLQQNATRLSRNPTFEPYYGTRRTPYKPRSSSAMVGVTSDDGEVKSVVKGRGRRSTAVKQEFGDDTGASSPAGPSTSALIRTEPATTTLTKRTPGRPRRDAQLPPSPADIANLAEYETTQLYAGLNDFYSVSGIPETLDRVRETCSSVTGVQMTFQLLEATGLQRATLPWIYLADLKLGRGLSGPIVPIYYPDLFRLLTAEFWLPTLLYATTSIFVPSLFAYFFNLTMRDVRRHGARVSVARYTVDPLTFNVVKALLTYMVYGQLLGANILGLENVATVRHAMFGGHQGVLVGCYVCILASVYEAAQRKT</sequence>
<reference evidence="3 4" key="1">
    <citation type="submission" date="2017-03" db="EMBL/GenBank/DDBJ databases">
        <title>Genomes of endolithic fungi from Antarctica.</title>
        <authorList>
            <person name="Coleine C."/>
            <person name="Masonjones S."/>
            <person name="Stajich J.E."/>
        </authorList>
    </citation>
    <scope>NUCLEOTIDE SEQUENCE [LARGE SCALE GENOMIC DNA]</scope>
    <source>
        <strain evidence="3 4">CCFEE 5184</strain>
    </source>
</reference>
<dbReference type="EMBL" id="NAJQ01000459">
    <property type="protein sequence ID" value="TKA69238.1"/>
    <property type="molecule type" value="Genomic_DNA"/>
</dbReference>
<feature type="compositionally biased region" description="Low complexity" evidence="1">
    <location>
        <begin position="105"/>
        <end position="117"/>
    </location>
</feature>
<feature type="transmembrane region" description="Helical" evidence="2">
    <location>
        <begin position="321"/>
        <end position="342"/>
    </location>
</feature>
<dbReference type="GO" id="GO:0016020">
    <property type="term" value="C:membrane"/>
    <property type="evidence" value="ECO:0007669"/>
    <property type="project" value="TreeGrafter"/>
</dbReference>
<feature type="transmembrane region" description="Helical" evidence="2">
    <location>
        <begin position="284"/>
        <end position="301"/>
    </location>
</feature>
<dbReference type="AlphaFoldDB" id="A0A4U0X2A0"/>
<protein>
    <submittedName>
        <fullName evidence="3">Uncharacterized protein</fullName>
    </submittedName>
</protein>
<evidence type="ECO:0000256" key="1">
    <source>
        <dbReference type="SAM" id="MobiDB-lite"/>
    </source>
</evidence>
<gene>
    <name evidence="3" type="ORF">B0A55_04261</name>
</gene>